<protein>
    <submittedName>
        <fullName evidence="2">Uncharacterized protein</fullName>
    </submittedName>
</protein>
<organism evidence="2 3">
    <name type="scientific">Phytophthora fragariae</name>
    <dbReference type="NCBI Taxonomy" id="53985"/>
    <lineage>
        <taxon>Eukaryota</taxon>
        <taxon>Sar</taxon>
        <taxon>Stramenopiles</taxon>
        <taxon>Oomycota</taxon>
        <taxon>Peronosporomycetes</taxon>
        <taxon>Peronosporales</taxon>
        <taxon>Peronosporaceae</taxon>
        <taxon>Phytophthora</taxon>
    </lineage>
</organism>
<dbReference type="Proteomes" id="UP000476176">
    <property type="component" value="Unassembled WGS sequence"/>
</dbReference>
<proteinExistence type="predicted"/>
<evidence type="ECO:0000313" key="3">
    <source>
        <dbReference type="Proteomes" id="UP000476176"/>
    </source>
</evidence>
<name>A0A6G0PSA5_9STRA</name>
<evidence type="ECO:0000313" key="2">
    <source>
        <dbReference type="EMBL" id="KAE9253601.1"/>
    </source>
</evidence>
<comment type="caution">
    <text evidence="2">The sequence shown here is derived from an EMBL/GenBank/DDBJ whole genome shotgun (WGS) entry which is preliminary data.</text>
</comment>
<feature type="compositionally biased region" description="Basic residues" evidence="1">
    <location>
        <begin position="13"/>
        <end position="24"/>
    </location>
</feature>
<feature type="region of interest" description="Disordered" evidence="1">
    <location>
        <begin position="1"/>
        <end position="69"/>
    </location>
</feature>
<reference evidence="2 3" key="1">
    <citation type="submission" date="2018-09" db="EMBL/GenBank/DDBJ databases">
        <title>Genomic investigation of the strawberry pathogen Phytophthora fragariae indicates pathogenicity is determined by transcriptional variation in three key races.</title>
        <authorList>
            <person name="Adams T.M."/>
            <person name="Armitage A.D."/>
            <person name="Sobczyk M.K."/>
            <person name="Bates H.J."/>
            <person name="Dunwell J.M."/>
            <person name="Nellist C.F."/>
            <person name="Harrison R.J."/>
        </authorList>
    </citation>
    <scope>NUCLEOTIDE SEQUENCE [LARGE SCALE GENOMIC DNA]</scope>
    <source>
        <strain evidence="2 3">BC-23</strain>
    </source>
</reference>
<evidence type="ECO:0000256" key="1">
    <source>
        <dbReference type="SAM" id="MobiDB-lite"/>
    </source>
</evidence>
<feature type="compositionally biased region" description="Basic and acidic residues" evidence="1">
    <location>
        <begin position="1"/>
        <end position="12"/>
    </location>
</feature>
<feature type="compositionally biased region" description="Basic and acidic residues" evidence="1">
    <location>
        <begin position="25"/>
        <end position="42"/>
    </location>
</feature>
<dbReference type="EMBL" id="QXGC01000035">
    <property type="protein sequence ID" value="KAE9253601.1"/>
    <property type="molecule type" value="Genomic_DNA"/>
</dbReference>
<gene>
    <name evidence="2" type="ORF">PF004_g1448</name>
</gene>
<sequence length="153" mass="16114">MPGAERHSDARNRRACSHRAPKKQAKGDGRAAKGQHDQYVYRERRRGTQAAHARKQALPSSKRGLVGAPEVGGGVPDILQGCLAASGDEAGGGVQATDAKLVDETSGGVQATDAKLRMTCSSVVEMAAVFKPRVPSCDCMAAGSRRTCRAWRG</sequence>
<feature type="compositionally biased region" description="Basic residues" evidence="1">
    <location>
        <begin position="43"/>
        <end position="55"/>
    </location>
</feature>
<dbReference type="AlphaFoldDB" id="A0A6G0PSA5"/>
<accession>A0A6G0PSA5</accession>